<dbReference type="AlphaFoldDB" id="A0AAN8I4F3"/>
<evidence type="ECO:0000313" key="3">
    <source>
        <dbReference type="Proteomes" id="UP001316803"/>
    </source>
</evidence>
<comment type="caution">
    <text evidence="2">The sequence shown here is derived from an EMBL/GenBank/DDBJ whole genome shotgun (WGS) entry which is preliminary data.</text>
</comment>
<sequence length="141" mass="14227">MKYLSTILAIASTTFLTVHAEAFGNNGGYAKQACAGFPMNGQVVCLSDLTFAKCEEASLGIEIRVDPGHHCEQGIVGQKVDAILPGDSTKSSYFWLHAYGATAAPTATPTTLSTATSAAASTTTSAAASTTTAATSAAASS</sequence>
<evidence type="ECO:0000256" key="1">
    <source>
        <dbReference type="SAM" id="SignalP"/>
    </source>
</evidence>
<organism evidence="2 3">
    <name type="scientific">Knufia fluminis</name>
    <dbReference type="NCBI Taxonomy" id="191047"/>
    <lineage>
        <taxon>Eukaryota</taxon>
        <taxon>Fungi</taxon>
        <taxon>Dikarya</taxon>
        <taxon>Ascomycota</taxon>
        <taxon>Pezizomycotina</taxon>
        <taxon>Eurotiomycetes</taxon>
        <taxon>Chaetothyriomycetidae</taxon>
        <taxon>Chaetothyriales</taxon>
        <taxon>Trichomeriaceae</taxon>
        <taxon>Knufia</taxon>
    </lineage>
</organism>
<dbReference type="EMBL" id="JAKLMC020000039">
    <property type="protein sequence ID" value="KAK5949146.1"/>
    <property type="molecule type" value="Genomic_DNA"/>
</dbReference>
<name>A0AAN8I4F3_9EURO</name>
<gene>
    <name evidence="2" type="ORF">OHC33_009887</name>
</gene>
<reference evidence="2 3" key="1">
    <citation type="submission" date="2022-12" db="EMBL/GenBank/DDBJ databases">
        <title>Genomic features and morphological characterization of a novel Knufia sp. strain isolated from spacecraft assembly facility.</title>
        <authorList>
            <person name="Teixeira M."/>
            <person name="Chander A.M."/>
            <person name="Stajich J.E."/>
            <person name="Venkateswaran K."/>
        </authorList>
    </citation>
    <scope>NUCLEOTIDE SEQUENCE [LARGE SCALE GENOMIC DNA]</scope>
    <source>
        <strain evidence="2 3">FJI-L2-BK-P2</strain>
    </source>
</reference>
<protein>
    <submittedName>
        <fullName evidence="2">Uncharacterized protein</fullName>
    </submittedName>
</protein>
<feature type="chain" id="PRO_5042909715" evidence="1">
    <location>
        <begin position="21"/>
        <end position="141"/>
    </location>
</feature>
<feature type="signal peptide" evidence="1">
    <location>
        <begin position="1"/>
        <end position="20"/>
    </location>
</feature>
<accession>A0AAN8I4F3</accession>
<keyword evidence="1" id="KW-0732">Signal</keyword>
<evidence type="ECO:0000313" key="2">
    <source>
        <dbReference type="EMBL" id="KAK5949146.1"/>
    </source>
</evidence>
<proteinExistence type="predicted"/>
<keyword evidence="3" id="KW-1185">Reference proteome</keyword>
<dbReference type="Proteomes" id="UP001316803">
    <property type="component" value="Unassembled WGS sequence"/>
</dbReference>